<dbReference type="AlphaFoldDB" id="A0A0K2TQ17"/>
<protein>
    <submittedName>
        <fullName evidence="1">Uncharacterized protein</fullName>
    </submittedName>
</protein>
<accession>A0A0K2TQ17</accession>
<evidence type="ECO:0000313" key="1">
    <source>
        <dbReference type="EMBL" id="CDW27757.1"/>
    </source>
</evidence>
<organism evidence="1">
    <name type="scientific">Lepeophtheirus salmonis</name>
    <name type="common">Salmon louse</name>
    <name type="synonym">Caligus salmonis</name>
    <dbReference type="NCBI Taxonomy" id="72036"/>
    <lineage>
        <taxon>Eukaryota</taxon>
        <taxon>Metazoa</taxon>
        <taxon>Ecdysozoa</taxon>
        <taxon>Arthropoda</taxon>
        <taxon>Crustacea</taxon>
        <taxon>Multicrustacea</taxon>
        <taxon>Hexanauplia</taxon>
        <taxon>Copepoda</taxon>
        <taxon>Siphonostomatoida</taxon>
        <taxon>Caligidae</taxon>
        <taxon>Lepeophtheirus</taxon>
    </lineage>
</organism>
<name>A0A0K2TQ17_LEPSM</name>
<proteinExistence type="predicted"/>
<dbReference type="EMBL" id="HACA01010396">
    <property type="protein sequence ID" value="CDW27757.1"/>
    <property type="molecule type" value="Transcribed_RNA"/>
</dbReference>
<sequence length="112" mass="12889">MTPKIQIPDVRKRKSQTEGLKSHVLHLSELVSLLRAPPSSRRSTTVATSTHHFQKERMFVIYNPYCPFENNFTLLISEEKIHLPSGFKVLQIKSKTIDILLFCENENGLPLE</sequence>
<reference evidence="1" key="1">
    <citation type="submission" date="2014-05" db="EMBL/GenBank/DDBJ databases">
        <authorList>
            <person name="Chronopoulou M."/>
        </authorList>
    </citation>
    <scope>NUCLEOTIDE SEQUENCE</scope>
    <source>
        <tissue evidence="1">Whole organism</tissue>
    </source>
</reference>